<sequence length="65" mass="7504">MTDNANLVQTYTDHADKHITMMRQQGKVIAFAMGDKRRIHYTMQDASSQDGKRAFSRKVDPHPVR</sequence>
<evidence type="ECO:0000313" key="2">
    <source>
        <dbReference type="EMBL" id="VFK77795.1"/>
    </source>
</evidence>
<reference evidence="2" key="1">
    <citation type="submission" date="2019-02" db="EMBL/GenBank/DDBJ databases">
        <authorList>
            <person name="Gruber-Vodicka R. H."/>
            <person name="Seah K. B. B."/>
        </authorList>
    </citation>
    <scope>NUCLEOTIDE SEQUENCE</scope>
    <source>
        <strain evidence="2">BECK_S127</strain>
    </source>
</reference>
<feature type="region of interest" description="Disordered" evidence="1">
    <location>
        <begin position="43"/>
        <end position="65"/>
    </location>
</feature>
<dbReference type="AlphaFoldDB" id="A0A451BHL8"/>
<accession>A0A451BHL8</accession>
<gene>
    <name evidence="2" type="ORF">BECKSD772D_GA0070982_10029</name>
</gene>
<proteinExistence type="predicted"/>
<dbReference type="EMBL" id="CAADHB010000002">
    <property type="protein sequence ID" value="VFK77795.1"/>
    <property type="molecule type" value="Genomic_DNA"/>
</dbReference>
<name>A0A451BHL8_9GAMM</name>
<feature type="compositionally biased region" description="Basic and acidic residues" evidence="1">
    <location>
        <begin position="50"/>
        <end position="65"/>
    </location>
</feature>
<evidence type="ECO:0000256" key="1">
    <source>
        <dbReference type="SAM" id="MobiDB-lite"/>
    </source>
</evidence>
<organism evidence="2">
    <name type="scientific">Candidatus Kentrum sp. SD</name>
    <dbReference type="NCBI Taxonomy" id="2126332"/>
    <lineage>
        <taxon>Bacteria</taxon>
        <taxon>Pseudomonadati</taxon>
        <taxon>Pseudomonadota</taxon>
        <taxon>Gammaproteobacteria</taxon>
        <taxon>Candidatus Kentrum</taxon>
    </lineage>
</organism>
<protein>
    <submittedName>
        <fullName evidence="2">Uncharacterized protein</fullName>
    </submittedName>
</protein>